<proteinExistence type="predicted"/>
<gene>
    <name evidence="2" type="ORF">PsYK624_137150</name>
</gene>
<keyword evidence="3" id="KW-1185">Reference proteome</keyword>
<evidence type="ECO:0000313" key="3">
    <source>
        <dbReference type="Proteomes" id="UP000703269"/>
    </source>
</evidence>
<name>A0A9P3LK99_9APHY</name>
<dbReference type="AlphaFoldDB" id="A0A9P3LK99"/>
<comment type="caution">
    <text evidence="2">The sequence shown here is derived from an EMBL/GenBank/DDBJ whole genome shotgun (WGS) entry which is preliminary data.</text>
</comment>
<organism evidence="2 3">
    <name type="scientific">Phanerochaete sordida</name>
    <dbReference type="NCBI Taxonomy" id="48140"/>
    <lineage>
        <taxon>Eukaryota</taxon>
        <taxon>Fungi</taxon>
        <taxon>Dikarya</taxon>
        <taxon>Basidiomycota</taxon>
        <taxon>Agaricomycotina</taxon>
        <taxon>Agaricomycetes</taxon>
        <taxon>Polyporales</taxon>
        <taxon>Phanerochaetaceae</taxon>
        <taxon>Phanerochaete</taxon>
    </lineage>
</organism>
<evidence type="ECO:0000256" key="1">
    <source>
        <dbReference type="SAM" id="MobiDB-lite"/>
    </source>
</evidence>
<evidence type="ECO:0000313" key="2">
    <source>
        <dbReference type="EMBL" id="GJE97494.1"/>
    </source>
</evidence>
<accession>A0A9P3LK99</accession>
<protein>
    <submittedName>
        <fullName evidence="2">Uncharacterized protein</fullName>
    </submittedName>
</protein>
<sequence>MTLRRFSSRLLLGQHSDVLEHQPRTSPGDVSYHDGPSACRAQTEPRPPICPVCGRLRFASLREHSDLVQPSHTSSRRSSHSLADWAKGGCLQLHQSTKVRPDLDVAGTRKLRILALTHDLSKGYRLAALIQLSTRLTLKTGCRPDGASSVDCSPLWRRRPSMIPPTQTISADRARRTRRAGDEVRCVPVLARTSTHARRTSRYVGSCETDAEDNEYPWIIEIICARANAAHSPRSRCRPRRSASRKRGRALAFSYLRRSWLRLTCRNDLGLFARWVRTARSGERRADVQDAAQGPLGDLEHVRQPHAGFL</sequence>
<dbReference type="EMBL" id="BPQB01000072">
    <property type="protein sequence ID" value="GJE97494.1"/>
    <property type="molecule type" value="Genomic_DNA"/>
</dbReference>
<feature type="region of interest" description="Disordered" evidence="1">
    <location>
        <begin position="17"/>
        <end position="44"/>
    </location>
</feature>
<reference evidence="2 3" key="1">
    <citation type="submission" date="2021-08" db="EMBL/GenBank/DDBJ databases">
        <title>Draft Genome Sequence of Phanerochaete sordida strain YK-624.</title>
        <authorList>
            <person name="Mori T."/>
            <person name="Dohra H."/>
            <person name="Suzuki T."/>
            <person name="Kawagishi H."/>
            <person name="Hirai H."/>
        </authorList>
    </citation>
    <scope>NUCLEOTIDE SEQUENCE [LARGE SCALE GENOMIC DNA]</scope>
    <source>
        <strain evidence="2 3">YK-624</strain>
    </source>
</reference>
<dbReference type="Proteomes" id="UP000703269">
    <property type="component" value="Unassembled WGS sequence"/>
</dbReference>